<comment type="caution">
    <text evidence="1">The sequence shown here is derived from an EMBL/GenBank/DDBJ whole genome shotgun (WGS) entry which is preliminary data.</text>
</comment>
<sequence>MEDGRATGSHMCNRIDDLSVTHVISTDAGTEKSHWADSGQTWREITMDCAMDEGDLAGILRTPIDVLA</sequence>
<reference evidence="1" key="2">
    <citation type="submission" date="2022-01" db="EMBL/GenBank/DDBJ databases">
        <authorList>
            <person name="Yamashiro T."/>
            <person name="Shiraishi A."/>
            <person name="Satake H."/>
            <person name="Nakayama K."/>
        </authorList>
    </citation>
    <scope>NUCLEOTIDE SEQUENCE</scope>
</reference>
<evidence type="ECO:0000313" key="1">
    <source>
        <dbReference type="EMBL" id="GJU09615.1"/>
    </source>
</evidence>
<accession>A0ABQ5JAN9</accession>
<keyword evidence="2" id="KW-1185">Reference proteome</keyword>
<dbReference type="Proteomes" id="UP001151760">
    <property type="component" value="Unassembled WGS sequence"/>
</dbReference>
<protein>
    <submittedName>
        <fullName evidence="1">Uncharacterized protein</fullName>
    </submittedName>
</protein>
<dbReference type="EMBL" id="BQNB010021743">
    <property type="protein sequence ID" value="GJU09615.1"/>
    <property type="molecule type" value="Genomic_DNA"/>
</dbReference>
<proteinExistence type="predicted"/>
<name>A0ABQ5JAN9_9ASTR</name>
<reference evidence="1" key="1">
    <citation type="journal article" date="2022" name="Int. J. Mol. Sci.">
        <title>Draft Genome of Tanacetum Coccineum: Genomic Comparison of Closely Related Tanacetum-Family Plants.</title>
        <authorList>
            <person name="Yamashiro T."/>
            <person name="Shiraishi A."/>
            <person name="Nakayama K."/>
            <person name="Satake H."/>
        </authorList>
    </citation>
    <scope>NUCLEOTIDE SEQUENCE</scope>
</reference>
<gene>
    <name evidence="1" type="ORF">Tco_1132011</name>
</gene>
<evidence type="ECO:0000313" key="2">
    <source>
        <dbReference type="Proteomes" id="UP001151760"/>
    </source>
</evidence>
<organism evidence="1 2">
    <name type="scientific">Tanacetum coccineum</name>
    <dbReference type="NCBI Taxonomy" id="301880"/>
    <lineage>
        <taxon>Eukaryota</taxon>
        <taxon>Viridiplantae</taxon>
        <taxon>Streptophyta</taxon>
        <taxon>Embryophyta</taxon>
        <taxon>Tracheophyta</taxon>
        <taxon>Spermatophyta</taxon>
        <taxon>Magnoliopsida</taxon>
        <taxon>eudicotyledons</taxon>
        <taxon>Gunneridae</taxon>
        <taxon>Pentapetalae</taxon>
        <taxon>asterids</taxon>
        <taxon>campanulids</taxon>
        <taxon>Asterales</taxon>
        <taxon>Asteraceae</taxon>
        <taxon>Asteroideae</taxon>
        <taxon>Anthemideae</taxon>
        <taxon>Anthemidinae</taxon>
        <taxon>Tanacetum</taxon>
    </lineage>
</organism>